<dbReference type="Pfam" id="PF01418">
    <property type="entry name" value="HTH_6"/>
    <property type="match status" value="1"/>
</dbReference>
<dbReference type="Gene3D" id="1.10.10.10">
    <property type="entry name" value="Winged helix-like DNA-binding domain superfamily/Winged helix DNA-binding domain"/>
    <property type="match status" value="1"/>
</dbReference>
<evidence type="ECO:0000256" key="3">
    <source>
        <dbReference type="ARBA" id="ARBA00023163"/>
    </source>
</evidence>
<evidence type="ECO:0000259" key="4">
    <source>
        <dbReference type="PROSITE" id="PS51071"/>
    </source>
</evidence>
<dbReference type="Gene3D" id="3.40.50.10490">
    <property type="entry name" value="Glucose-6-phosphate isomerase like protein, domain 1"/>
    <property type="match status" value="1"/>
</dbReference>
<gene>
    <name evidence="6" type="ORF">JOC86_002161</name>
</gene>
<accession>A0ABS2NCZ2</accession>
<feature type="domain" description="SIS" evidence="5">
    <location>
        <begin position="127"/>
        <end position="267"/>
    </location>
</feature>
<dbReference type="PANTHER" id="PTHR30514">
    <property type="entry name" value="GLUCOKINASE"/>
    <property type="match status" value="1"/>
</dbReference>
<dbReference type="SUPFAM" id="SSF46689">
    <property type="entry name" value="Homeodomain-like"/>
    <property type="match status" value="1"/>
</dbReference>
<keyword evidence="2 6" id="KW-0238">DNA-binding</keyword>
<keyword evidence="1" id="KW-0805">Transcription regulation</keyword>
<dbReference type="InterPro" id="IPR009057">
    <property type="entry name" value="Homeodomain-like_sf"/>
</dbReference>
<dbReference type="CDD" id="cd05013">
    <property type="entry name" value="SIS_RpiR"/>
    <property type="match status" value="1"/>
</dbReference>
<dbReference type="InterPro" id="IPR046348">
    <property type="entry name" value="SIS_dom_sf"/>
</dbReference>
<dbReference type="Proteomes" id="UP001646157">
    <property type="component" value="Unassembled WGS sequence"/>
</dbReference>
<dbReference type="SUPFAM" id="SSF53697">
    <property type="entry name" value="SIS domain"/>
    <property type="match status" value="1"/>
</dbReference>
<dbReference type="PANTHER" id="PTHR30514:SF1">
    <property type="entry name" value="HTH-TYPE TRANSCRIPTIONAL REGULATOR HEXR-RELATED"/>
    <property type="match status" value="1"/>
</dbReference>
<dbReference type="PROSITE" id="PS51071">
    <property type="entry name" value="HTH_RPIR"/>
    <property type="match status" value="1"/>
</dbReference>
<evidence type="ECO:0000256" key="1">
    <source>
        <dbReference type="ARBA" id="ARBA00023015"/>
    </source>
</evidence>
<evidence type="ECO:0000259" key="5">
    <source>
        <dbReference type="PROSITE" id="PS51464"/>
    </source>
</evidence>
<evidence type="ECO:0000313" key="6">
    <source>
        <dbReference type="EMBL" id="MBM7585619.1"/>
    </source>
</evidence>
<feature type="domain" description="HTH rpiR-type" evidence="4">
    <location>
        <begin position="4"/>
        <end position="80"/>
    </location>
</feature>
<dbReference type="GO" id="GO:0003677">
    <property type="term" value="F:DNA binding"/>
    <property type="evidence" value="ECO:0007669"/>
    <property type="project" value="UniProtKB-KW"/>
</dbReference>
<comment type="caution">
    <text evidence="6">The sequence shown here is derived from an EMBL/GenBank/DDBJ whole genome shotgun (WGS) entry which is preliminary data.</text>
</comment>
<dbReference type="Pfam" id="PF01380">
    <property type="entry name" value="SIS"/>
    <property type="match status" value="1"/>
</dbReference>
<evidence type="ECO:0000313" key="7">
    <source>
        <dbReference type="Proteomes" id="UP001646157"/>
    </source>
</evidence>
<dbReference type="InterPro" id="IPR000281">
    <property type="entry name" value="HTH_RpiR"/>
</dbReference>
<evidence type="ECO:0000256" key="2">
    <source>
        <dbReference type="ARBA" id="ARBA00023125"/>
    </source>
</evidence>
<dbReference type="EMBL" id="JAFBDZ010000002">
    <property type="protein sequence ID" value="MBM7585619.1"/>
    <property type="molecule type" value="Genomic_DNA"/>
</dbReference>
<sequence length="288" mass="32133">MNTFQVLKHIESQLEYYTPSEILVAEYVLKFPEKVMEMTTKQLALAAGSSEAAIIRFCKRIGINRFSGLKIELAKGVNMKEVYGRVMNSPLHFEDNLETVLNKVMVNTSQALNNTEKLISLSEIEKAIESLHNAERVYLYGAGGSAVVVEDFTQKLLRVNFLAFQASDIHVQMMMSANLTSKDVLFVVSTSGHTKEVIKLMSVAQEKGATIILLTQHGKSPARKLAGITLTISEEEHNLRIGTMTARIAQLVVIDCLFVSLCMKKGHGVYEQIINTHQVVQRMKEGEE</sequence>
<proteinExistence type="predicted"/>
<name>A0ABS2NCZ2_9BACI</name>
<dbReference type="InterPro" id="IPR047640">
    <property type="entry name" value="RpiR-like"/>
</dbReference>
<dbReference type="PROSITE" id="PS51464">
    <property type="entry name" value="SIS"/>
    <property type="match status" value="1"/>
</dbReference>
<protein>
    <submittedName>
        <fullName evidence="6">DNA-binding MurR/RpiR family transcriptional regulator</fullName>
    </submittedName>
</protein>
<organism evidence="6 7">
    <name type="scientific">Rossellomorea pakistanensis</name>
    <dbReference type="NCBI Taxonomy" id="992288"/>
    <lineage>
        <taxon>Bacteria</taxon>
        <taxon>Bacillati</taxon>
        <taxon>Bacillota</taxon>
        <taxon>Bacilli</taxon>
        <taxon>Bacillales</taxon>
        <taxon>Bacillaceae</taxon>
        <taxon>Rossellomorea</taxon>
    </lineage>
</organism>
<dbReference type="RefSeq" id="WP_205171937.1">
    <property type="nucleotide sequence ID" value="NZ_JAFBDZ010000002.1"/>
</dbReference>
<dbReference type="InterPro" id="IPR036388">
    <property type="entry name" value="WH-like_DNA-bd_sf"/>
</dbReference>
<keyword evidence="7" id="KW-1185">Reference proteome</keyword>
<dbReference type="InterPro" id="IPR035472">
    <property type="entry name" value="RpiR-like_SIS"/>
</dbReference>
<keyword evidence="3" id="KW-0804">Transcription</keyword>
<reference evidence="6 7" key="1">
    <citation type="submission" date="2021-01" db="EMBL/GenBank/DDBJ databases">
        <title>Genomic Encyclopedia of Type Strains, Phase IV (KMG-IV): sequencing the most valuable type-strain genomes for metagenomic binning, comparative biology and taxonomic classification.</title>
        <authorList>
            <person name="Goeker M."/>
        </authorList>
    </citation>
    <scope>NUCLEOTIDE SEQUENCE [LARGE SCALE GENOMIC DNA]</scope>
    <source>
        <strain evidence="6 7">DSM 24834</strain>
    </source>
</reference>
<dbReference type="InterPro" id="IPR001347">
    <property type="entry name" value="SIS_dom"/>
</dbReference>